<keyword evidence="4" id="KW-1185">Reference proteome</keyword>
<sequence>MKKGILFTLGYCLFIVLAAGIGFYYSSESTQEDKLTRQNEVKQAFNEALKAEEERIEKKKESEDSDKWTPSPGFMLTAISIGAIADIVIVILWARHENRKRELEAGTNLTRKKRLTDSNLFWWVIGLGIVRKRNDKLIVDWKYVVGYLILGLLLKVWLTNELF</sequence>
<evidence type="ECO:0000256" key="2">
    <source>
        <dbReference type="SAM" id="Phobius"/>
    </source>
</evidence>
<gene>
    <name evidence="3" type="ORF">IMZ08_05895</name>
</gene>
<comment type="caution">
    <text evidence="3">The sequence shown here is derived from an EMBL/GenBank/DDBJ whole genome shotgun (WGS) entry which is preliminary data.</text>
</comment>
<proteinExistence type="predicted"/>
<keyword evidence="2" id="KW-1133">Transmembrane helix</keyword>
<feature type="transmembrane region" description="Helical" evidence="2">
    <location>
        <begin position="5"/>
        <end position="25"/>
    </location>
</feature>
<feature type="coiled-coil region" evidence="1">
    <location>
        <begin position="35"/>
        <end position="66"/>
    </location>
</feature>
<evidence type="ECO:0000313" key="4">
    <source>
        <dbReference type="Proteomes" id="UP001516662"/>
    </source>
</evidence>
<keyword evidence="1" id="KW-0175">Coiled coil</keyword>
<keyword evidence="2" id="KW-0472">Membrane</keyword>
<dbReference type="EMBL" id="JADCLJ010000011">
    <property type="protein sequence ID" value="MBE4907595.1"/>
    <property type="molecule type" value="Genomic_DNA"/>
</dbReference>
<evidence type="ECO:0000313" key="3">
    <source>
        <dbReference type="EMBL" id="MBE4907595.1"/>
    </source>
</evidence>
<name>A0ABR9QGH8_9BACI</name>
<reference evidence="3 4" key="1">
    <citation type="submission" date="2020-10" db="EMBL/GenBank/DDBJ databases">
        <title>Bacillus sp. HD4P25, an endophyte from a halophyte.</title>
        <authorList>
            <person name="Sun J.-Q."/>
        </authorList>
    </citation>
    <scope>NUCLEOTIDE SEQUENCE [LARGE SCALE GENOMIC DNA]</scope>
    <source>
        <strain evidence="3 4">YIM 93174</strain>
    </source>
</reference>
<protein>
    <submittedName>
        <fullName evidence="3">Uncharacterized protein</fullName>
    </submittedName>
</protein>
<feature type="transmembrane region" description="Helical" evidence="2">
    <location>
        <begin position="141"/>
        <end position="158"/>
    </location>
</feature>
<keyword evidence="2" id="KW-0812">Transmembrane</keyword>
<accession>A0ABR9QGH8</accession>
<organism evidence="3 4">
    <name type="scientific">Litchfieldia luteola</name>
    <dbReference type="NCBI Taxonomy" id="682179"/>
    <lineage>
        <taxon>Bacteria</taxon>
        <taxon>Bacillati</taxon>
        <taxon>Bacillota</taxon>
        <taxon>Bacilli</taxon>
        <taxon>Bacillales</taxon>
        <taxon>Bacillaceae</taxon>
        <taxon>Litchfieldia</taxon>
    </lineage>
</organism>
<dbReference type="Proteomes" id="UP001516662">
    <property type="component" value="Unassembled WGS sequence"/>
</dbReference>
<dbReference type="RefSeq" id="WP_193535068.1">
    <property type="nucleotide sequence ID" value="NZ_JADCLJ010000011.1"/>
</dbReference>
<evidence type="ECO:0000256" key="1">
    <source>
        <dbReference type="SAM" id="Coils"/>
    </source>
</evidence>
<feature type="transmembrane region" description="Helical" evidence="2">
    <location>
        <begin position="74"/>
        <end position="94"/>
    </location>
</feature>